<name>A0A5F1Z5Y2_9LEPT</name>
<reference evidence="1" key="1">
    <citation type="journal article" date="2019" name="PLoS Negl. Trop. Dis.">
        <title>Revisiting the worldwide diversity of Leptospira species in the environment.</title>
        <authorList>
            <person name="Vincent A.T."/>
            <person name="Schiettekatte O."/>
            <person name="Bourhy P."/>
            <person name="Veyrier F.J."/>
            <person name="Picardeau M."/>
        </authorList>
    </citation>
    <scope>NUCLEOTIDE SEQUENCE [LARGE SCALE GENOMIC DNA]</scope>
    <source>
        <strain evidence="1">201800277</strain>
    </source>
</reference>
<dbReference type="AlphaFoldDB" id="A0A5F1Z5Y2"/>
<evidence type="ECO:0000313" key="2">
    <source>
        <dbReference type="Proteomes" id="UP000297891"/>
    </source>
</evidence>
<protein>
    <submittedName>
        <fullName evidence="1">Uncharacterized protein</fullName>
    </submittedName>
</protein>
<dbReference type="Proteomes" id="UP000297891">
    <property type="component" value="Unassembled WGS sequence"/>
</dbReference>
<dbReference type="RefSeq" id="WP_135677044.1">
    <property type="nucleotide sequence ID" value="NZ_RQFP01000009.1"/>
</dbReference>
<organism evidence="1 2">
    <name type="scientific">Leptospira brenneri</name>
    <dbReference type="NCBI Taxonomy" id="2023182"/>
    <lineage>
        <taxon>Bacteria</taxon>
        <taxon>Pseudomonadati</taxon>
        <taxon>Spirochaetota</taxon>
        <taxon>Spirochaetia</taxon>
        <taxon>Leptospirales</taxon>
        <taxon>Leptospiraceae</taxon>
        <taxon>Leptospira</taxon>
    </lineage>
</organism>
<gene>
    <name evidence="1" type="ORF">EHQ30_13075</name>
</gene>
<dbReference type="OrthoDB" id="339677at2"/>
<accession>A0A5F1Z5Y2</accession>
<keyword evidence="2" id="KW-1185">Reference proteome</keyword>
<comment type="caution">
    <text evidence="1">The sequence shown here is derived from an EMBL/GenBank/DDBJ whole genome shotgun (WGS) entry which is preliminary data.</text>
</comment>
<proteinExistence type="predicted"/>
<dbReference type="EMBL" id="RQFP01000009">
    <property type="protein sequence ID" value="TGK92774.1"/>
    <property type="molecule type" value="Genomic_DNA"/>
</dbReference>
<evidence type="ECO:0000313" key="1">
    <source>
        <dbReference type="EMBL" id="TGK92774.1"/>
    </source>
</evidence>
<sequence>MQAGRLDFAPEKVSYILPGSDLKSIGTYTVSSGTVTIHSASGMTHTFTIKEDGKILQWNGVELRRTDFPWP</sequence>